<sequence>MFLLLGCAEEQGETSASTAAAAKTYTCPMHPQVLQDKQGTCPVCGMDLVLFEKSAAVEGLQLNDRQRALANISTMAIETGAETSVRQLNGRLVANPAQTTFITSRVAGRIDRLYVRQTGEPVSKGQPLYQIYSEDLVTLQQEFLLATEQAAQFPEDKTFAQLLLAARQKLILYGQSAGQIRLLQQKRKANPNITIFAAETGTVAELSVTEGQYVAEGSPLLKLESYNSLWVEADIYASELGNIKAGQQLRVQIPGWEDQPQRVKVSFINPALQSGSQLLQIRAEMPNPGGIWQPGLQAKVFVESKTDAKSIVLPADAVLKNAAGAHVWLERKQGYYEPRVVQAGAERAQGVEIISGLNPGDRVVVSGAYLLYSEYVLKKGKDPMTTAKKG</sequence>
<dbReference type="InterPro" id="IPR051909">
    <property type="entry name" value="MFP_Cation_Efflux"/>
</dbReference>
<evidence type="ECO:0000259" key="5">
    <source>
        <dbReference type="Pfam" id="PF25954"/>
    </source>
</evidence>
<evidence type="ECO:0000259" key="6">
    <source>
        <dbReference type="Pfam" id="PF25967"/>
    </source>
</evidence>
<dbReference type="Pfam" id="PF25967">
    <property type="entry name" value="RND-MFP_C"/>
    <property type="match status" value="1"/>
</dbReference>
<dbReference type="GO" id="GO:0022857">
    <property type="term" value="F:transmembrane transporter activity"/>
    <property type="evidence" value="ECO:0007669"/>
    <property type="project" value="InterPro"/>
</dbReference>
<dbReference type="InterPro" id="IPR058792">
    <property type="entry name" value="Beta-barrel_RND_2"/>
</dbReference>
<feature type="domain" description="Heavy metal binding" evidence="3">
    <location>
        <begin position="25"/>
        <end position="49"/>
    </location>
</feature>
<accession>A0A916U5S0</accession>
<name>A0A916U5S0_9SPHI</name>
<proteinExistence type="inferred from homology"/>
<keyword evidence="8" id="KW-1185">Reference proteome</keyword>
<dbReference type="PANTHER" id="PTHR30097">
    <property type="entry name" value="CATION EFFLUX SYSTEM PROTEIN CUSB"/>
    <property type="match status" value="1"/>
</dbReference>
<protein>
    <submittedName>
        <fullName evidence="7">RND transporter</fullName>
    </submittedName>
</protein>
<feature type="domain" description="Multidrug resistance protein MdtA-like C-terminal permuted SH3" evidence="6">
    <location>
        <begin position="311"/>
        <end position="368"/>
    </location>
</feature>
<dbReference type="InterPro" id="IPR006143">
    <property type="entry name" value="RND_pump_MFP"/>
</dbReference>
<dbReference type="GO" id="GO:0060003">
    <property type="term" value="P:copper ion export"/>
    <property type="evidence" value="ECO:0007669"/>
    <property type="project" value="TreeGrafter"/>
</dbReference>
<comment type="similarity">
    <text evidence="1">Belongs to the membrane fusion protein (MFP) (TC 8.A.1) family.</text>
</comment>
<dbReference type="SUPFAM" id="SSF111369">
    <property type="entry name" value="HlyD-like secretion proteins"/>
    <property type="match status" value="1"/>
</dbReference>
<dbReference type="InterPro" id="IPR045800">
    <property type="entry name" value="HMBD"/>
</dbReference>
<keyword evidence="2" id="KW-0813">Transport</keyword>
<evidence type="ECO:0000313" key="8">
    <source>
        <dbReference type="Proteomes" id="UP000651668"/>
    </source>
</evidence>
<dbReference type="GO" id="GO:0030288">
    <property type="term" value="C:outer membrane-bounded periplasmic space"/>
    <property type="evidence" value="ECO:0007669"/>
    <property type="project" value="TreeGrafter"/>
</dbReference>
<comment type="caution">
    <text evidence="7">The sequence shown here is derived from an EMBL/GenBank/DDBJ whole genome shotgun (WGS) entry which is preliminary data.</text>
</comment>
<dbReference type="NCBIfam" id="TIGR01730">
    <property type="entry name" value="RND_mfp"/>
    <property type="match status" value="1"/>
</dbReference>
<dbReference type="AlphaFoldDB" id="A0A916U5S0"/>
<dbReference type="Gene3D" id="2.40.420.20">
    <property type="match status" value="1"/>
</dbReference>
<dbReference type="GO" id="GO:0046914">
    <property type="term" value="F:transition metal ion binding"/>
    <property type="evidence" value="ECO:0007669"/>
    <property type="project" value="TreeGrafter"/>
</dbReference>
<dbReference type="PANTHER" id="PTHR30097:SF4">
    <property type="entry name" value="SLR6042 PROTEIN"/>
    <property type="match status" value="1"/>
</dbReference>
<evidence type="ECO:0000256" key="2">
    <source>
        <dbReference type="ARBA" id="ARBA00022448"/>
    </source>
</evidence>
<dbReference type="Pfam" id="PF25954">
    <property type="entry name" value="Beta-barrel_RND_2"/>
    <property type="match status" value="1"/>
</dbReference>
<evidence type="ECO:0000313" key="7">
    <source>
        <dbReference type="EMBL" id="GGC61710.1"/>
    </source>
</evidence>
<evidence type="ECO:0000259" key="4">
    <source>
        <dbReference type="Pfam" id="PF25919"/>
    </source>
</evidence>
<reference evidence="7" key="1">
    <citation type="journal article" date="2014" name="Int. J. Syst. Evol. Microbiol.">
        <title>Complete genome sequence of Corynebacterium casei LMG S-19264T (=DSM 44701T), isolated from a smear-ripened cheese.</title>
        <authorList>
            <consortium name="US DOE Joint Genome Institute (JGI-PGF)"/>
            <person name="Walter F."/>
            <person name="Albersmeier A."/>
            <person name="Kalinowski J."/>
            <person name="Ruckert C."/>
        </authorList>
    </citation>
    <scope>NUCLEOTIDE SEQUENCE</scope>
    <source>
        <strain evidence="7">CGMCC 1.15343</strain>
    </source>
</reference>
<dbReference type="Pfam" id="PF19335">
    <property type="entry name" value="HMBD"/>
    <property type="match status" value="1"/>
</dbReference>
<evidence type="ECO:0000259" key="3">
    <source>
        <dbReference type="Pfam" id="PF19335"/>
    </source>
</evidence>
<reference evidence="7" key="2">
    <citation type="submission" date="2020-09" db="EMBL/GenBank/DDBJ databases">
        <authorList>
            <person name="Sun Q."/>
            <person name="Zhou Y."/>
        </authorList>
    </citation>
    <scope>NUCLEOTIDE SEQUENCE</scope>
    <source>
        <strain evidence="7">CGMCC 1.15343</strain>
    </source>
</reference>
<dbReference type="Gene3D" id="2.40.30.170">
    <property type="match status" value="1"/>
</dbReference>
<dbReference type="InterPro" id="IPR058790">
    <property type="entry name" value="BSH_CusB"/>
</dbReference>
<dbReference type="InterPro" id="IPR058627">
    <property type="entry name" value="MdtA-like_C"/>
</dbReference>
<dbReference type="GO" id="GO:0016020">
    <property type="term" value="C:membrane"/>
    <property type="evidence" value="ECO:0007669"/>
    <property type="project" value="InterPro"/>
</dbReference>
<gene>
    <name evidence="7" type="ORF">GCM10011387_14180</name>
</gene>
<dbReference type="FunFam" id="2.40.420.20:FF:000006">
    <property type="entry name" value="RND family efflux transporter MFP subunit"/>
    <property type="match status" value="1"/>
</dbReference>
<feature type="domain" description="CusB-like barrel-sandwich hybrid" evidence="4">
    <location>
        <begin position="101"/>
        <end position="223"/>
    </location>
</feature>
<dbReference type="EMBL" id="BMIL01000004">
    <property type="protein sequence ID" value="GGC61710.1"/>
    <property type="molecule type" value="Genomic_DNA"/>
</dbReference>
<dbReference type="Pfam" id="PF25919">
    <property type="entry name" value="BSH_CusB"/>
    <property type="match status" value="1"/>
</dbReference>
<dbReference type="GO" id="GO:0015679">
    <property type="term" value="P:plasma membrane copper ion transport"/>
    <property type="evidence" value="ECO:0007669"/>
    <property type="project" value="TreeGrafter"/>
</dbReference>
<evidence type="ECO:0000256" key="1">
    <source>
        <dbReference type="ARBA" id="ARBA00009477"/>
    </source>
</evidence>
<organism evidence="7 8">
    <name type="scientific">Pedobacter quisquiliarum</name>
    <dbReference type="NCBI Taxonomy" id="1834438"/>
    <lineage>
        <taxon>Bacteria</taxon>
        <taxon>Pseudomonadati</taxon>
        <taxon>Bacteroidota</taxon>
        <taxon>Sphingobacteriia</taxon>
        <taxon>Sphingobacteriales</taxon>
        <taxon>Sphingobacteriaceae</taxon>
        <taxon>Pedobacter</taxon>
    </lineage>
</organism>
<feature type="domain" description="CusB-like beta-barrel" evidence="5">
    <location>
        <begin position="229"/>
        <end position="304"/>
    </location>
</feature>
<dbReference type="Proteomes" id="UP000651668">
    <property type="component" value="Unassembled WGS sequence"/>
</dbReference>
<dbReference type="Gene3D" id="2.40.50.100">
    <property type="match status" value="1"/>
</dbReference>